<sequence>MRELVCRGDEVEMKTRSHAIDRQLELDAWELIMERRVLLLGSKSSGKDVILKQMRILHPSGDTREELESHRITIYKNLIDSAKALVGAMDQLNIIPDTEKTRKHLTFLKNLKFYADPQKPLGTEVGESISALWNDPCTARLMEHSTGFFLLDSAPYLFHEARRVASPYYIPSEEDVFRAGRKVTGYHETRIAMDQLSIRIFDLVDPRTVKRKLMPYFKDFTAVIFVVDLACYDQSILGDSSYSELMNDLIYFDSVVNSRWFDGPSMILFLNNVDKFKEKLGRSPLSNYFPDYNSGNDASKAKKFILSRFDQISRGRLNVYSHFTQPMDTSSIRQVFAAVRETLLNHVPVPSGKL</sequence>
<dbReference type="InterPro" id="IPR001019">
    <property type="entry name" value="Gprotein_alpha_su"/>
</dbReference>
<keyword evidence="6 10" id="KW-0342">GTP-binding</keyword>
<evidence type="ECO:0000256" key="7">
    <source>
        <dbReference type="ARBA" id="ARBA00023139"/>
    </source>
</evidence>
<dbReference type="Gene3D" id="1.10.400.10">
    <property type="entry name" value="GI Alpha 1, domain 2-like"/>
    <property type="match status" value="1"/>
</dbReference>
<dbReference type="InterPro" id="IPR002975">
    <property type="entry name" value="Fungi_Gprotein_alpha"/>
</dbReference>
<evidence type="ECO:0000313" key="11">
    <source>
        <dbReference type="EMBL" id="KAF2497575.1"/>
    </source>
</evidence>
<dbReference type="PRINTS" id="PR00318">
    <property type="entry name" value="GPROTEINA"/>
</dbReference>
<keyword evidence="12" id="KW-1185">Reference proteome</keyword>
<dbReference type="InterPro" id="IPR011025">
    <property type="entry name" value="GproteinA_insert"/>
</dbReference>
<name>A0A6A6QYP8_9PEZI</name>
<keyword evidence="5" id="KW-0460">Magnesium</keyword>
<organism evidence="11 12">
    <name type="scientific">Lophium mytilinum</name>
    <dbReference type="NCBI Taxonomy" id="390894"/>
    <lineage>
        <taxon>Eukaryota</taxon>
        <taxon>Fungi</taxon>
        <taxon>Dikarya</taxon>
        <taxon>Ascomycota</taxon>
        <taxon>Pezizomycotina</taxon>
        <taxon>Dothideomycetes</taxon>
        <taxon>Pleosporomycetidae</taxon>
        <taxon>Mytilinidiales</taxon>
        <taxon>Mytilinidiaceae</taxon>
        <taxon>Lophium</taxon>
    </lineage>
</organism>
<dbReference type="GO" id="GO:0005525">
    <property type="term" value="F:GTP binding"/>
    <property type="evidence" value="ECO:0007669"/>
    <property type="project" value="UniProtKB-KW"/>
</dbReference>
<dbReference type="PRINTS" id="PR01241">
    <property type="entry name" value="GPROTEINAFNG"/>
</dbReference>
<evidence type="ECO:0000256" key="2">
    <source>
        <dbReference type="ARBA" id="ARBA00022707"/>
    </source>
</evidence>
<evidence type="ECO:0000256" key="6">
    <source>
        <dbReference type="ARBA" id="ARBA00023134"/>
    </source>
</evidence>
<reference evidence="11" key="1">
    <citation type="journal article" date="2020" name="Stud. Mycol.">
        <title>101 Dothideomycetes genomes: a test case for predicting lifestyles and emergence of pathogens.</title>
        <authorList>
            <person name="Haridas S."/>
            <person name="Albert R."/>
            <person name="Binder M."/>
            <person name="Bloem J."/>
            <person name="Labutti K."/>
            <person name="Salamov A."/>
            <person name="Andreopoulos B."/>
            <person name="Baker S."/>
            <person name="Barry K."/>
            <person name="Bills G."/>
            <person name="Bluhm B."/>
            <person name="Cannon C."/>
            <person name="Castanera R."/>
            <person name="Culley D."/>
            <person name="Daum C."/>
            <person name="Ezra D."/>
            <person name="Gonzalez J."/>
            <person name="Henrissat B."/>
            <person name="Kuo A."/>
            <person name="Liang C."/>
            <person name="Lipzen A."/>
            <person name="Lutzoni F."/>
            <person name="Magnuson J."/>
            <person name="Mondo S."/>
            <person name="Nolan M."/>
            <person name="Ohm R."/>
            <person name="Pangilinan J."/>
            <person name="Park H.-J."/>
            <person name="Ramirez L."/>
            <person name="Alfaro M."/>
            <person name="Sun H."/>
            <person name="Tritt A."/>
            <person name="Yoshinaga Y."/>
            <person name="Zwiers L.-H."/>
            <person name="Turgeon B."/>
            <person name="Goodwin S."/>
            <person name="Spatafora J."/>
            <person name="Crous P."/>
            <person name="Grigoriev I."/>
        </authorList>
    </citation>
    <scope>NUCLEOTIDE SEQUENCE</scope>
    <source>
        <strain evidence="11">CBS 269.34</strain>
    </source>
</reference>
<dbReference type="GO" id="GO:0003924">
    <property type="term" value="F:GTPase activity"/>
    <property type="evidence" value="ECO:0007669"/>
    <property type="project" value="InterPro"/>
</dbReference>
<dbReference type="InterPro" id="IPR027417">
    <property type="entry name" value="P-loop_NTPase"/>
</dbReference>
<evidence type="ECO:0000256" key="9">
    <source>
        <dbReference type="ARBA" id="ARBA00023288"/>
    </source>
</evidence>
<keyword evidence="8" id="KW-0807">Transducer</keyword>
<dbReference type="Pfam" id="PF00503">
    <property type="entry name" value="G-alpha"/>
    <property type="match status" value="1"/>
</dbReference>
<dbReference type="GO" id="GO:0046872">
    <property type="term" value="F:metal ion binding"/>
    <property type="evidence" value="ECO:0007669"/>
    <property type="project" value="UniProtKB-KW"/>
</dbReference>
<dbReference type="SMART" id="SM00275">
    <property type="entry name" value="G_alpha"/>
    <property type="match status" value="1"/>
</dbReference>
<keyword evidence="2" id="KW-0519">Myristate</keyword>
<dbReference type="PANTHER" id="PTHR10218">
    <property type="entry name" value="GTP-BINDING PROTEIN ALPHA SUBUNIT"/>
    <property type="match status" value="1"/>
</dbReference>
<dbReference type="PANTHER" id="PTHR10218:SF369">
    <property type="entry name" value="GUANINE NUCLEOTIDE-BINDING PROTEIN ALPHA-2 SUBUNIT"/>
    <property type="match status" value="1"/>
</dbReference>
<evidence type="ECO:0000256" key="5">
    <source>
        <dbReference type="ARBA" id="ARBA00022842"/>
    </source>
</evidence>
<evidence type="ECO:0000256" key="8">
    <source>
        <dbReference type="ARBA" id="ARBA00023224"/>
    </source>
</evidence>
<keyword evidence="4 10" id="KW-0547">Nucleotide-binding</keyword>
<dbReference type="CDD" id="cd00066">
    <property type="entry name" value="G-alpha"/>
    <property type="match status" value="1"/>
</dbReference>
<feature type="binding site" evidence="10">
    <location>
        <begin position="271"/>
        <end position="274"/>
    </location>
    <ligand>
        <name>GTP</name>
        <dbReference type="ChEBI" id="CHEBI:37565"/>
    </ligand>
</feature>
<dbReference type="OrthoDB" id="5817230at2759"/>
<keyword evidence="3" id="KW-0479">Metal-binding</keyword>
<dbReference type="SUPFAM" id="SSF47895">
    <property type="entry name" value="Transducin (alpha subunit), insertion domain"/>
    <property type="match status" value="1"/>
</dbReference>
<accession>A0A6A6QYP8</accession>
<dbReference type="Gene3D" id="3.40.50.300">
    <property type="entry name" value="P-loop containing nucleotide triphosphate hydrolases"/>
    <property type="match status" value="1"/>
</dbReference>
<evidence type="ECO:0000256" key="4">
    <source>
        <dbReference type="ARBA" id="ARBA00022741"/>
    </source>
</evidence>
<keyword evidence="7" id="KW-0564">Palmitate</keyword>
<proteinExistence type="inferred from homology"/>
<keyword evidence="9" id="KW-0449">Lipoprotein</keyword>
<gene>
    <name evidence="11" type="ORF">BU16DRAFT_457595</name>
</gene>
<evidence type="ECO:0000256" key="1">
    <source>
        <dbReference type="ARBA" id="ARBA00007976"/>
    </source>
</evidence>
<dbReference type="Proteomes" id="UP000799750">
    <property type="component" value="Unassembled WGS sequence"/>
</dbReference>
<dbReference type="GO" id="GO:0001664">
    <property type="term" value="F:G protein-coupled receptor binding"/>
    <property type="evidence" value="ECO:0007669"/>
    <property type="project" value="InterPro"/>
</dbReference>
<protein>
    <submittedName>
        <fullName evidence="11">Guanine nucleotide binding protein, alpha subunit</fullName>
    </submittedName>
</protein>
<dbReference type="SUPFAM" id="SSF52540">
    <property type="entry name" value="P-loop containing nucleoside triphosphate hydrolases"/>
    <property type="match status" value="1"/>
</dbReference>
<dbReference type="GO" id="GO:0031683">
    <property type="term" value="F:G-protein beta/gamma-subunit complex binding"/>
    <property type="evidence" value="ECO:0007669"/>
    <property type="project" value="InterPro"/>
</dbReference>
<feature type="binding site" evidence="10">
    <location>
        <begin position="152"/>
        <end position="153"/>
    </location>
    <ligand>
        <name>GTP</name>
        <dbReference type="ChEBI" id="CHEBI:37565"/>
    </ligand>
</feature>
<dbReference type="GO" id="GO:0005834">
    <property type="term" value="C:heterotrimeric G-protein complex"/>
    <property type="evidence" value="ECO:0007669"/>
    <property type="project" value="InterPro"/>
</dbReference>
<dbReference type="FunFam" id="1.10.400.10:FF:000007">
    <property type="entry name" value="Guanine nucleotide-binding protein subunit alpha"/>
    <property type="match status" value="1"/>
</dbReference>
<dbReference type="PROSITE" id="PS51882">
    <property type="entry name" value="G_ALPHA"/>
    <property type="match status" value="1"/>
</dbReference>
<dbReference type="AlphaFoldDB" id="A0A6A6QYP8"/>
<dbReference type="GO" id="GO:0032502">
    <property type="term" value="P:developmental process"/>
    <property type="evidence" value="ECO:0007669"/>
    <property type="project" value="UniProtKB-ARBA"/>
</dbReference>
<evidence type="ECO:0000313" key="12">
    <source>
        <dbReference type="Proteomes" id="UP000799750"/>
    </source>
</evidence>
<comment type="similarity">
    <text evidence="1">Belongs to the G-alpha family. G(q) subfamily.</text>
</comment>
<dbReference type="FunFam" id="3.40.50.300:FF:000720">
    <property type="entry name" value="Guanine nucleotide-binding protein G(k) subunit alpha"/>
    <property type="match status" value="1"/>
</dbReference>
<dbReference type="GO" id="GO:0005737">
    <property type="term" value="C:cytoplasm"/>
    <property type="evidence" value="ECO:0007669"/>
    <property type="project" value="TreeGrafter"/>
</dbReference>
<dbReference type="GO" id="GO:0007189">
    <property type="term" value="P:adenylate cyclase-activating G protein-coupled receptor signaling pathway"/>
    <property type="evidence" value="ECO:0007669"/>
    <property type="project" value="TreeGrafter"/>
</dbReference>
<evidence type="ECO:0000256" key="3">
    <source>
        <dbReference type="ARBA" id="ARBA00022723"/>
    </source>
</evidence>
<evidence type="ECO:0000256" key="10">
    <source>
        <dbReference type="PIRSR" id="PIRSR601019-1"/>
    </source>
</evidence>
<dbReference type="EMBL" id="MU004186">
    <property type="protein sequence ID" value="KAF2497575.1"/>
    <property type="molecule type" value="Genomic_DNA"/>
</dbReference>